<dbReference type="InterPro" id="IPR035906">
    <property type="entry name" value="MetI-like_sf"/>
</dbReference>
<dbReference type="CDD" id="cd06261">
    <property type="entry name" value="TM_PBP2"/>
    <property type="match status" value="1"/>
</dbReference>
<dbReference type="PROSITE" id="PS50928">
    <property type="entry name" value="ABC_TM1"/>
    <property type="match status" value="1"/>
</dbReference>
<dbReference type="GO" id="GO:0005886">
    <property type="term" value="C:plasma membrane"/>
    <property type="evidence" value="ECO:0007669"/>
    <property type="project" value="UniProtKB-SubCell"/>
</dbReference>
<dbReference type="EMBL" id="WMIG01000007">
    <property type="protein sequence ID" value="MTH60329.1"/>
    <property type="molecule type" value="Genomic_DNA"/>
</dbReference>
<comment type="caution">
    <text evidence="9">The sequence shown here is derived from an EMBL/GenBank/DDBJ whole genome shotgun (WGS) entry which is preliminary data.</text>
</comment>
<keyword evidence="4 7" id="KW-0812">Transmembrane</keyword>
<evidence type="ECO:0000256" key="1">
    <source>
        <dbReference type="ARBA" id="ARBA00004651"/>
    </source>
</evidence>
<dbReference type="SUPFAM" id="SSF161098">
    <property type="entry name" value="MetI-like"/>
    <property type="match status" value="1"/>
</dbReference>
<keyword evidence="6 7" id="KW-0472">Membrane</keyword>
<dbReference type="PANTHER" id="PTHR30151:SF0">
    <property type="entry name" value="ABC TRANSPORTER PERMEASE PROTEIN MJ0413-RELATED"/>
    <property type="match status" value="1"/>
</dbReference>
<evidence type="ECO:0000313" key="9">
    <source>
        <dbReference type="EMBL" id="MTH60329.1"/>
    </source>
</evidence>
<dbReference type="GO" id="GO:0055085">
    <property type="term" value="P:transmembrane transport"/>
    <property type="evidence" value="ECO:0007669"/>
    <property type="project" value="InterPro"/>
</dbReference>
<dbReference type="InterPro" id="IPR000515">
    <property type="entry name" value="MetI-like"/>
</dbReference>
<evidence type="ECO:0000256" key="2">
    <source>
        <dbReference type="ARBA" id="ARBA00022448"/>
    </source>
</evidence>
<keyword evidence="5 7" id="KW-1133">Transmembrane helix</keyword>
<name>A0A844HMM0_9RHOB</name>
<dbReference type="OrthoDB" id="7856646at2"/>
<protein>
    <submittedName>
        <fullName evidence="9">ABC transporter permease subunit</fullName>
    </submittedName>
</protein>
<proteinExistence type="inferred from homology"/>
<dbReference type="AlphaFoldDB" id="A0A844HMM0"/>
<dbReference type="PANTHER" id="PTHR30151">
    <property type="entry name" value="ALKANE SULFONATE ABC TRANSPORTER-RELATED, MEMBRANE SUBUNIT"/>
    <property type="match status" value="1"/>
</dbReference>
<evidence type="ECO:0000256" key="3">
    <source>
        <dbReference type="ARBA" id="ARBA00022475"/>
    </source>
</evidence>
<sequence length="255" mass="27762">MSRHLPSICAGLVLLLMWQLAHLSFGLSGLPGPMAAFAALPELISDADALYDIGQSLQRMAAGYLLAAAFGISFGLLMGTSPLAERLLNPLIMMIYPIPKAALMPILMIWLGIGDMSKILVIFLGSSLPIIYHSWQGGRSVSQIVVWSAAAMGMNRAQRLFRIVLPAALPEIFIGLRTGLILALITMVVSEIVARSNGIGNLLFNSMDMALYDRMFAAIIIIAAMGYALDLIFEAIRRRFLRWSDQQDQIQVAVG</sequence>
<reference evidence="9 10" key="1">
    <citation type="submission" date="2019-11" db="EMBL/GenBank/DDBJ databases">
        <authorList>
            <person name="Dong K."/>
        </authorList>
    </citation>
    <scope>NUCLEOTIDE SEQUENCE [LARGE SCALE GENOMIC DNA]</scope>
    <source>
        <strain evidence="9 10">NBRC 112902</strain>
    </source>
</reference>
<evidence type="ECO:0000256" key="4">
    <source>
        <dbReference type="ARBA" id="ARBA00022692"/>
    </source>
</evidence>
<keyword evidence="2 7" id="KW-0813">Transport</keyword>
<feature type="transmembrane region" description="Helical" evidence="7">
    <location>
        <begin position="62"/>
        <end position="79"/>
    </location>
</feature>
<keyword evidence="10" id="KW-1185">Reference proteome</keyword>
<gene>
    <name evidence="9" type="ORF">GL300_14025</name>
</gene>
<keyword evidence="3" id="KW-1003">Cell membrane</keyword>
<feature type="domain" description="ABC transmembrane type-1" evidence="8">
    <location>
        <begin position="53"/>
        <end position="233"/>
    </location>
</feature>
<evidence type="ECO:0000256" key="6">
    <source>
        <dbReference type="ARBA" id="ARBA00023136"/>
    </source>
</evidence>
<dbReference type="Proteomes" id="UP000449846">
    <property type="component" value="Unassembled WGS sequence"/>
</dbReference>
<evidence type="ECO:0000256" key="7">
    <source>
        <dbReference type="RuleBase" id="RU363032"/>
    </source>
</evidence>
<accession>A0A844HMM0</accession>
<dbReference type="Pfam" id="PF00528">
    <property type="entry name" value="BPD_transp_1"/>
    <property type="match status" value="1"/>
</dbReference>
<evidence type="ECO:0000256" key="5">
    <source>
        <dbReference type="ARBA" id="ARBA00022989"/>
    </source>
</evidence>
<organism evidence="9 10">
    <name type="scientific">Paracoccus litorisediminis</name>
    <dbReference type="NCBI Taxonomy" id="2006130"/>
    <lineage>
        <taxon>Bacteria</taxon>
        <taxon>Pseudomonadati</taxon>
        <taxon>Pseudomonadota</taxon>
        <taxon>Alphaproteobacteria</taxon>
        <taxon>Rhodobacterales</taxon>
        <taxon>Paracoccaceae</taxon>
        <taxon>Paracoccus</taxon>
    </lineage>
</organism>
<dbReference type="RefSeq" id="WP_155040271.1">
    <property type="nucleotide sequence ID" value="NZ_JBHGCD010000015.1"/>
</dbReference>
<evidence type="ECO:0000259" key="8">
    <source>
        <dbReference type="PROSITE" id="PS50928"/>
    </source>
</evidence>
<dbReference type="Gene3D" id="1.10.3720.10">
    <property type="entry name" value="MetI-like"/>
    <property type="match status" value="1"/>
</dbReference>
<comment type="subcellular location">
    <subcellularLocation>
        <location evidence="1 7">Cell membrane</location>
        <topology evidence="1 7">Multi-pass membrane protein</topology>
    </subcellularLocation>
</comment>
<feature type="transmembrane region" description="Helical" evidence="7">
    <location>
        <begin position="214"/>
        <end position="233"/>
    </location>
</feature>
<evidence type="ECO:0000313" key="10">
    <source>
        <dbReference type="Proteomes" id="UP000449846"/>
    </source>
</evidence>
<comment type="similarity">
    <text evidence="7">Belongs to the binding-protein-dependent transport system permease family.</text>
</comment>
<feature type="transmembrane region" description="Helical" evidence="7">
    <location>
        <begin position="91"/>
        <end position="113"/>
    </location>
</feature>
<feature type="transmembrane region" description="Helical" evidence="7">
    <location>
        <begin position="163"/>
        <end position="194"/>
    </location>
</feature>